<evidence type="ECO:0000313" key="3">
    <source>
        <dbReference type="Proteomes" id="UP000733611"/>
    </source>
</evidence>
<organism evidence="2 3">
    <name type="scientific">Candidatus Anaerobiospirillum pullicola</name>
    <dbReference type="NCBI Taxonomy" id="2838451"/>
    <lineage>
        <taxon>Bacteria</taxon>
        <taxon>Pseudomonadati</taxon>
        <taxon>Pseudomonadota</taxon>
        <taxon>Gammaproteobacteria</taxon>
        <taxon>Aeromonadales</taxon>
        <taxon>Succinivibrionaceae</taxon>
        <taxon>Anaerobiospirillum</taxon>
    </lineage>
</organism>
<feature type="region of interest" description="Disordered" evidence="1">
    <location>
        <begin position="80"/>
        <end position="151"/>
    </location>
</feature>
<dbReference type="Proteomes" id="UP000733611">
    <property type="component" value="Unassembled WGS sequence"/>
</dbReference>
<feature type="compositionally biased region" description="Low complexity" evidence="1">
    <location>
        <begin position="120"/>
        <end position="131"/>
    </location>
</feature>
<evidence type="ECO:0000256" key="1">
    <source>
        <dbReference type="SAM" id="MobiDB-lite"/>
    </source>
</evidence>
<sequence length="1033" mass="107859">MSATDLEKLLPKHKLVKVAEVKEAASQRQRKCEDMLISEEDFIGANFDPFAEENREFAREFYSSNHYRLKMPFMREVNEGKEGSGAVNNGSDSENTADVESDTRPSTVKTGTPHSSDGRSAAVSASAAASAMQQEHNLHNTSVSSDHTTTDDGYYVADEALATDNESALPPAEREWQGAGKWYTPEEKAQVQPERQLFTPVGTAPVQSGAQQEAADMSAALGSAPLARASKRSEEAEVAPVTTTTTSSYTSDFQDDAPCLQLSPQDKENLLHERITMSLDGGVTQFSVEELALEFDLPQEFVAAMINEYISPVYASAAASTAGQAIPEDSASLQDSPAQAGSTASAALYAAQSIADSTTAEAVATTSPEPPAAEERSGSGMTMEECLKELQAFAAELEQSEPACTTKKQRAAVAQCEARGDFHGNDHYSPWTQEDDSDVALRQLSAMLYASKGQRNHESQHAVTAAKAAANAVARVTPQDEPVNTESIVSAPAAPAHAADTETGTAGISSEKQSSVERLQSKAAMSPEDSDFAALKQFMQDVAVAKAAAQAEAETNAAANSVGMDAEGADKVAAASSVSVGLEPDNSDTKLATSATTNTTASEQYYAAKAPAPTPAPAVSAFPELLPPLPPAQPAEPRMSWQERDQLIKYNDQGEVLDMSLDAIMAAVEDYQGRHPEDDSLISTTGIEILPEDARAAKQRQRLAQQRAAAIEQAYDEAALKKSRWAKRQQQEQVADFDSAANIDDIPWESEAIAATEFVSGVFVPTVPLAALEDSSSFADAGASAEEDGTSRAVESQDVLAAYGEQHATLGADAGANAAEKEARIAALATAADTASAAQGAAAHEATAAAKAVTALAKDTSAQDKPKSDRTVLSLKKSKSASKSSSKSTTKTTSKGAGHKSSSVTAVAAVTAVHAAAQSKAEDSVSTNDRGGAPWVAIATTTTVEAATAALQAAHEAGAGDSEALSALHVAKATATKQRQGTPRSAKSSTTAKARSSNSKTQGKTKATTSNGKKVSAAKAPSKRLRSQGSAKD</sequence>
<feature type="region of interest" description="Disordered" evidence="1">
    <location>
        <begin position="972"/>
        <end position="1033"/>
    </location>
</feature>
<comment type="caution">
    <text evidence="2">The sequence shown here is derived from an EMBL/GenBank/DDBJ whole genome shotgun (WGS) entry which is preliminary data.</text>
</comment>
<reference evidence="2" key="1">
    <citation type="journal article" date="2021" name="PeerJ">
        <title>Extensive microbial diversity within the chicken gut microbiome revealed by metagenomics and culture.</title>
        <authorList>
            <person name="Gilroy R."/>
            <person name="Ravi A."/>
            <person name="Getino M."/>
            <person name="Pursley I."/>
            <person name="Horton D.L."/>
            <person name="Alikhan N.F."/>
            <person name="Baker D."/>
            <person name="Gharbi K."/>
            <person name="Hall N."/>
            <person name="Watson M."/>
            <person name="Adriaenssens E.M."/>
            <person name="Foster-Nyarko E."/>
            <person name="Jarju S."/>
            <person name="Secka A."/>
            <person name="Antonio M."/>
            <person name="Oren A."/>
            <person name="Chaudhuri R.R."/>
            <person name="La Ragione R."/>
            <person name="Hildebrand F."/>
            <person name="Pallen M.J."/>
        </authorList>
    </citation>
    <scope>NUCLEOTIDE SEQUENCE</scope>
    <source>
        <strain evidence="2">378</strain>
    </source>
</reference>
<name>A0A948TFK4_9GAMM</name>
<reference evidence="2" key="2">
    <citation type="submission" date="2021-04" db="EMBL/GenBank/DDBJ databases">
        <authorList>
            <person name="Gilroy R."/>
        </authorList>
    </citation>
    <scope>NUCLEOTIDE SEQUENCE</scope>
    <source>
        <strain evidence="2">378</strain>
    </source>
</reference>
<gene>
    <name evidence="2" type="ORF">H9847_04410</name>
</gene>
<feature type="compositionally biased region" description="Polar residues" evidence="1">
    <location>
        <begin position="101"/>
        <end position="115"/>
    </location>
</feature>
<feature type="compositionally biased region" description="Polar residues" evidence="1">
    <location>
        <begin position="1002"/>
        <end position="1013"/>
    </location>
</feature>
<dbReference type="AlphaFoldDB" id="A0A948TFK4"/>
<evidence type="ECO:0000313" key="2">
    <source>
        <dbReference type="EMBL" id="MBU3844101.1"/>
    </source>
</evidence>
<accession>A0A948TFK4</accession>
<dbReference type="EMBL" id="JAHLFE010000088">
    <property type="protein sequence ID" value="MBU3844101.1"/>
    <property type="molecule type" value="Genomic_DNA"/>
</dbReference>
<feature type="compositionally biased region" description="Polar residues" evidence="1">
    <location>
        <begin position="502"/>
        <end position="514"/>
    </location>
</feature>
<feature type="compositionally biased region" description="Low complexity" evidence="1">
    <location>
        <begin position="242"/>
        <end position="251"/>
    </location>
</feature>
<proteinExistence type="predicted"/>
<feature type="region of interest" description="Disordered" evidence="1">
    <location>
        <begin position="490"/>
        <end position="514"/>
    </location>
</feature>
<protein>
    <submittedName>
        <fullName evidence="2">Uncharacterized protein</fullName>
    </submittedName>
</protein>
<feature type="compositionally biased region" description="Low complexity" evidence="1">
    <location>
        <begin position="881"/>
        <end position="903"/>
    </location>
</feature>
<feature type="region of interest" description="Disordered" evidence="1">
    <location>
        <begin position="228"/>
        <end position="252"/>
    </location>
</feature>
<feature type="compositionally biased region" description="Basic and acidic residues" evidence="1">
    <location>
        <begin position="861"/>
        <end position="870"/>
    </location>
</feature>
<feature type="compositionally biased region" description="Low complexity" evidence="1">
    <location>
        <begin position="984"/>
        <end position="1001"/>
    </location>
</feature>
<feature type="region of interest" description="Disordered" evidence="1">
    <location>
        <begin position="360"/>
        <end position="381"/>
    </location>
</feature>
<feature type="region of interest" description="Disordered" evidence="1">
    <location>
        <begin position="857"/>
        <end position="903"/>
    </location>
</feature>